<name>A0A2S9K856_9BURK</name>
<gene>
    <name evidence="6" type="ORF">C6P64_04625</name>
</gene>
<dbReference type="RefSeq" id="WP_105747405.1">
    <property type="nucleotide sequence ID" value="NZ_PVLQ01000012.1"/>
</dbReference>
<evidence type="ECO:0000256" key="2">
    <source>
        <dbReference type="ARBA" id="ARBA00022692"/>
    </source>
</evidence>
<organism evidence="6 7">
    <name type="scientific">Malikia granosa</name>
    <dbReference type="NCBI Taxonomy" id="263067"/>
    <lineage>
        <taxon>Bacteria</taxon>
        <taxon>Pseudomonadati</taxon>
        <taxon>Pseudomonadota</taxon>
        <taxon>Betaproteobacteria</taxon>
        <taxon>Burkholderiales</taxon>
        <taxon>Comamonadaceae</taxon>
        <taxon>Malikia</taxon>
    </lineage>
</organism>
<sequence>MADTFDDGSFWNKVKNFALKAGKEVIEKALWLYYAAQQPNTPAWARTVIYGVLAYFVLPVDAVPDAIPVAGFTDDLGALAAALGTVSMYVTAQVKTMASEKMKEWFGA</sequence>
<protein>
    <recommendedName>
        <fullName evidence="5">DUF1232 domain-containing protein</fullName>
    </recommendedName>
</protein>
<feature type="domain" description="DUF1232" evidence="5">
    <location>
        <begin position="45"/>
        <end position="80"/>
    </location>
</feature>
<comment type="caution">
    <text evidence="6">The sequence shown here is derived from an EMBL/GenBank/DDBJ whole genome shotgun (WGS) entry which is preliminary data.</text>
</comment>
<proteinExistence type="predicted"/>
<keyword evidence="7" id="KW-1185">Reference proteome</keyword>
<dbReference type="PIRSF" id="PIRSF031804">
    <property type="entry name" value="UCP031804"/>
    <property type="match status" value="1"/>
</dbReference>
<reference evidence="6 7" key="1">
    <citation type="submission" date="2018-03" db="EMBL/GenBank/DDBJ databases">
        <title>Comparative genomics illustrates the genes involved in a hyperalkaliphilic mechanisms of Serpentinomonas isolated from highly-alkaline calcium-rich serpentinized springs.</title>
        <authorList>
            <person name="Suzuki S."/>
            <person name="Ishii S."/>
            <person name="Walworth N."/>
            <person name="Bird L."/>
            <person name="Kuenen J.G."/>
            <person name="Nealson K.H."/>
        </authorList>
    </citation>
    <scope>NUCLEOTIDE SEQUENCE [LARGE SCALE GENOMIC DNA]</scope>
    <source>
        <strain evidence="6 7">P1</strain>
    </source>
</reference>
<evidence type="ECO:0000259" key="5">
    <source>
        <dbReference type="Pfam" id="PF06803"/>
    </source>
</evidence>
<dbReference type="OrthoDB" id="9804184at2"/>
<dbReference type="Proteomes" id="UP000238589">
    <property type="component" value="Unassembled WGS sequence"/>
</dbReference>
<dbReference type="EMBL" id="PVLQ01000012">
    <property type="protein sequence ID" value="PRD66565.1"/>
    <property type="molecule type" value="Genomic_DNA"/>
</dbReference>
<dbReference type="Pfam" id="PF06803">
    <property type="entry name" value="DUF1232"/>
    <property type="match status" value="1"/>
</dbReference>
<keyword evidence="3" id="KW-1133">Transmembrane helix</keyword>
<dbReference type="InterPro" id="IPR016983">
    <property type="entry name" value="UCP031804"/>
</dbReference>
<dbReference type="InterPro" id="IPR010652">
    <property type="entry name" value="DUF1232"/>
</dbReference>
<comment type="subcellular location">
    <subcellularLocation>
        <location evidence="1">Endomembrane system</location>
        <topology evidence="1">Multi-pass membrane protein</topology>
    </subcellularLocation>
</comment>
<evidence type="ECO:0000256" key="4">
    <source>
        <dbReference type="ARBA" id="ARBA00023136"/>
    </source>
</evidence>
<evidence type="ECO:0000256" key="1">
    <source>
        <dbReference type="ARBA" id="ARBA00004127"/>
    </source>
</evidence>
<evidence type="ECO:0000313" key="7">
    <source>
        <dbReference type="Proteomes" id="UP000238589"/>
    </source>
</evidence>
<keyword evidence="4" id="KW-0472">Membrane</keyword>
<keyword evidence="2" id="KW-0812">Transmembrane</keyword>
<evidence type="ECO:0000256" key="3">
    <source>
        <dbReference type="ARBA" id="ARBA00022989"/>
    </source>
</evidence>
<dbReference type="GO" id="GO:0012505">
    <property type="term" value="C:endomembrane system"/>
    <property type="evidence" value="ECO:0007669"/>
    <property type="project" value="UniProtKB-SubCell"/>
</dbReference>
<evidence type="ECO:0000313" key="6">
    <source>
        <dbReference type="EMBL" id="PRD66565.1"/>
    </source>
</evidence>
<dbReference type="AlphaFoldDB" id="A0A2S9K856"/>
<accession>A0A2S9K856</accession>